<dbReference type="Proteomes" id="UP000801428">
    <property type="component" value="Unassembled WGS sequence"/>
</dbReference>
<dbReference type="InterPro" id="IPR052895">
    <property type="entry name" value="HetReg/Transcr_Mod"/>
</dbReference>
<feature type="domain" description="Heterokaryon incompatibility" evidence="1">
    <location>
        <begin position="134"/>
        <end position="237"/>
    </location>
</feature>
<dbReference type="Pfam" id="PF26639">
    <property type="entry name" value="Het-6_barrel"/>
    <property type="match status" value="1"/>
</dbReference>
<dbReference type="OrthoDB" id="2157530at2759"/>
<gene>
    <name evidence="2" type="ORF">E8E13_008243</name>
</gene>
<name>A0A9P4TAV2_CURKU</name>
<dbReference type="PANTHER" id="PTHR24148:SF73">
    <property type="entry name" value="HET DOMAIN PROTEIN (AFU_ORTHOLOGUE AFUA_8G01020)"/>
    <property type="match status" value="1"/>
</dbReference>
<evidence type="ECO:0000313" key="2">
    <source>
        <dbReference type="EMBL" id="KAF2999466.1"/>
    </source>
</evidence>
<sequence length="375" mass="42775">MEGQSTTYTYSPLDESRRQIRLLHLLPAGKKWNGAQDGTDDPVQTVMSQAEDIHCTFSIASLDDSEDDSEDDSIEDDYEAGSFRADSFDNDISKKSPVENGPLDDVFVGYDSNKGEIFKDKAEDDVSEDHHVKYEAISYVWGDPNDRKTIYLHGHTFTVTKNLYSALLHMRRTEERILWVDALCINQGDMEERASQVQQMGSVYKQADVVVVYVGEWENAAITFQLIEALGADEDRHHYDAATTQEVLRSFDDDYITFQRWRKCKDKSALDIGEGTYGFQRIVDRMHYKRKLAITTSGYVGLIPEVAEPGDHVVLMPGGRVPYIIRRLEEPYKHTTPDGDSTFTDRFEFMGDCYIHGIMFGEAWDETKLRPIVLA</sequence>
<dbReference type="InterPro" id="IPR010730">
    <property type="entry name" value="HET"/>
</dbReference>
<evidence type="ECO:0000313" key="3">
    <source>
        <dbReference type="Proteomes" id="UP000801428"/>
    </source>
</evidence>
<dbReference type="AlphaFoldDB" id="A0A9P4TAV2"/>
<dbReference type="PANTHER" id="PTHR24148">
    <property type="entry name" value="ANKYRIN REPEAT DOMAIN-CONTAINING PROTEIN 39 HOMOLOG-RELATED"/>
    <property type="match status" value="1"/>
</dbReference>
<accession>A0A9P4TAV2</accession>
<dbReference type="Pfam" id="PF06985">
    <property type="entry name" value="HET"/>
    <property type="match status" value="1"/>
</dbReference>
<protein>
    <recommendedName>
        <fullName evidence="1">Heterokaryon incompatibility domain-containing protein</fullName>
    </recommendedName>
</protein>
<keyword evidence="3" id="KW-1185">Reference proteome</keyword>
<organism evidence="2 3">
    <name type="scientific">Curvularia kusanoi</name>
    <name type="common">Cochliobolus kusanoi</name>
    <dbReference type="NCBI Taxonomy" id="90978"/>
    <lineage>
        <taxon>Eukaryota</taxon>
        <taxon>Fungi</taxon>
        <taxon>Dikarya</taxon>
        <taxon>Ascomycota</taxon>
        <taxon>Pezizomycotina</taxon>
        <taxon>Dothideomycetes</taxon>
        <taxon>Pleosporomycetidae</taxon>
        <taxon>Pleosporales</taxon>
        <taxon>Pleosporineae</taxon>
        <taxon>Pleosporaceae</taxon>
        <taxon>Curvularia</taxon>
    </lineage>
</organism>
<comment type="caution">
    <text evidence="2">The sequence shown here is derived from an EMBL/GenBank/DDBJ whole genome shotgun (WGS) entry which is preliminary data.</text>
</comment>
<evidence type="ECO:0000259" key="1">
    <source>
        <dbReference type="Pfam" id="PF06985"/>
    </source>
</evidence>
<proteinExistence type="predicted"/>
<dbReference type="EMBL" id="SWKU01000017">
    <property type="protein sequence ID" value="KAF2999466.1"/>
    <property type="molecule type" value="Genomic_DNA"/>
</dbReference>
<reference evidence="2" key="1">
    <citation type="submission" date="2019-04" db="EMBL/GenBank/DDBJ databases">
        <title>Sequencing of skin fungus with MAO and IRED activity.</title>
        <authorList>
            <person name="Marsaioli A.J."/>
            <person name="Bonatto J.M.C."/>
            <person name="Reis Junior O."/>
        </authorList>
    </citation>
    <scope>NUCLEOTIDE SEQUENCE</scope>
    <source>
        <strain evidence="2">30M1</strain>
    </source>
</reference>